<keyword evidence="1" id="KW-1133">Transmembrane helix</keyword>
<dbReference type="EMBL" id="JAHYXK010000001">
    <property type="protein sequence ID" value="MBW7465858.1"/>
    <property type="molecule type" value="Genomic_DNA"/>
</dbReference>
<proteinExistence type="predicted"/>
<name>A0ABS7CPU8_9BACT</name>
<keyword evidence="3" id="KW-1185">Reference proteome</keyword>
<keyword evidence="1" id="KW-0472">Membrane</keyword>
<comment type="caution">
    <text evidence="2">The sequence shown here is derived from an EMBL/GenBank/DDBJ whole genome shotgun (WGS) entry which is preliminary data.</text>
</comment>
<evidence type="ECO:0000313" key="2">
    <source>
        <dbReference type="EMBL" id="MBW7465858.1"/>
    </source>
</evidence>
<organism evidence="2 3">
    <name type="scientific">Pontibacter aydingkolensis</name>
    <dbReference type="NCBI Taxonomy" id="1911536"/>
    <lineage>
        <taxon>Bacteria</taxon>
        <taxon>Pseudomonadati</taxon>
        <taxon>Bacteroidota</taxon>
        <taxon>Cytophagia</taxon>
        <taxon>Cytophagales</taxon>
        <taxon>Hymenobacteraceae</taxon>
        <taxon>Pontibacter</taxon>
    </lineage>
</organism>
<dbReference type="RefSeq" id="WP_219875727.1">
    <property type="nucleotide sequence ID" value="NZ_JAHYXK010000001.1"/>
</dbReference>
<reference evidence="2 3" key="1">
    <citation type="journal article" date="2016" name="Int. J. Syst. Evol. Microbiol.">
        <title>Pontibacter aydingkolensis sp. nov., isolated from soil of a salt lake.</title>
        <authorList>
            <person name="Osman G."/>
            <person name="Zhang T."/>
            <person name="Lou K."/>
            <person name="Gao Y."/>
            <person name="Chang W."/>
            <person name="Lin Q."/>
            <person name="Yang H.M."/>
            <person name="Huo X.D."/>
            <person name="Wang N."/>
        </authorList>
    </citation>
    <scope>NUCLEOTIDE SEQUENCE [LARGE SCALE GENOMIC DNA]</scope>
    <source>
        <strain evidence="2 3">KACC 19255</strain>
    </source>
</reference>
<evidence type="ECO:0000256" key="1">
    <source>
        <dbReference type="SAM" id="Phobius"/>
    </source>
</evidence>
<evidence type="ECO:0008006" key="4">
    <source>
        <dbReference type="Google" id="ProtNLM"/>
    </source>
</evidence>
<feature type="transmembrane region" description="Helical" evidence="1">
    <location>
        <begin position="21"/>
        <end position="47"/>
    </location>
</feature>
<sequence length="59" mass="5989">MWRGLLKLYLFRKLFGGGGTAGGKGGCGLGAGCLGLVLIIVIIVFVLRSCGGDAPTSTF</sequence>
<dbReference type="Proteomes" id="UP000813018">
    <property type="component" value="Unassembled WGS sequence"/>
</dbReference>
<evidence type="ECO:0000313" key="3">
    <source>
        <dbReference type="Proteomes" id="UP000813018"/>
    </source>
</evidence>
<protein>
    <recommendedName>
        <fullName evidence="4">Sporulation protein YjcZ</fullName>
    </recommendedName>
</protein>
<gene>
    <name evidence="2" type="ORF">K0O23_02170</name>
</gene>
<accession>A0ABS7CPU8</accession>
<keyword evidence="1" id="KW-0812">Transmembrane</keyword>